<dbReference type="HOGENOM" id="CLU_065200_4_2_6"/>
<dbReference type="PANTHER" id="PTHR12714:SF24">
    <property type="entry name" value="SLR1182 PROTEIN"/>
    <property type="match status" value="1"/>
</dbReference>
<reference evidence="6 7" key="1">
    <citation type="submission" date="2012-06" db="EMBL/GenBank/DDBJ databases">
        <title>The Genome Sequence of Aeromonas veronii AMC34.</title>
        <authorList>
            <consortium name="The Broad Institute Genome Sequencing Platform"/>
            <person name="Earl A."/>
            <person name="Ward D."/>
            <person name="Feldgarden M."/>
            <person name="Gevers D."/>
            <person name="Graf J."/>
            <person name="Tomasi A."/>
            <person name="Horneman A."/>
            <person name="Walker B."/>
            <person name="Young S.K."/>
            <person name="Zeng Q."/>
            <person name="Gargeya S."/>
            <person name="Fitzgerald M."/>
            <person name="Haas B."/>
            <person name="Abouelleil A."/>
            <person name="Alvarado L."/>
            <person name="Arachchi H.M."/>
            <person name="Berlin A.M."/>
            <person name="Chapman S.B."/>
            <person name="Goldberg J."/>
            <person name="Griggs A."/>
            <person name="Gujja S."/>
            <person name="Hansen M."/>
            <person name="Howarth C."/>
            <person name="Imamovic A."/>
            <person name="Larimer J."/>
            <person name="McCowan C."/>
            <person name="Montmayeur A."/>
            <person name="Murphy C."/>
            <person name="Neiman D."/>
            <person name="Pearson M."/>
            <person name="Priest M."/>
            <person name="Roberts A."/>
            <person name="Saif S."/>
            <person name="Shea T."/>
            <person name="Sisk P."/>
            <person name="Sykes S."/>
            <person name="Wortman J."/>
            <person name="Nusbaum C."/>
            <person name="Birren B."/>
        </authorList>
    </citation>
    <scope>NUCLEOTIDE SEQUENCE [LARGE SCALE GENOMIC DNA]</scope>
    <source>
        <strain evidence="6 7">AMC34</strain>
    </source>
</reference>
<evidence type="ECO:0000256" key="4">
    <source>
        <dbReference type="ARBA" id="ARBA00023136"/>
    </source>
</evidence>
<dbReference type="AlphaFoldDB" id="K1JCR2"/>
<dbReference type="Gene3D" id="1.20.120.1630">
    <property type="match status" value="1"/>
</dbReference>
<dbReference type="InterPro" id="IPR007318">
    <property type="entry name" value="Phopholipid_MeTrfase"/>
</dbReference>
<evidence type="ECO:0000256" key="5">
    <source>
        <dbReference type="SAM" id="Phobius"/>
    </source>
</evidence>
<keyword evidence="2 5" id="KW-0812">Transmembrane</keyword>
<organism evidence="6 7">
    <name type="scientific">Aeromonas veronii AMC34</name>
    <dbReference type="NCBI Taxonomy" id="1073383"/>
    <lineage>
        <taxon>Bacteria</taxon>
        <taxon>Pseudomonadati</taxon>
        <taxon>Pseudomonadota</taxon>
        <taxon>Gammaproteobacteria</taxon>
        <taxon>Aeromonadales</taxon>
        <taxon>Aeromonadaceae</taxon>
        <taxon>Aeromonas</taxon>
    </lineage>
</organism>
<feature type="transmembrane region" description="Helical" evidence="5">
    <location>
        <begin position="41"/>
        <end position="64"/>
    </location>
</feature>
<feature type="transmembrane region" description="Helical" evidence="5">
    <location>
        <begin position="17"/>
        <end position="35"/>
    </location>
</feature>
<evidence type="ECO:0000313" key="7">
    <source>
        <dbReference type="Proteomes" id="UP000006087"/>
    </source>
</evidence>
<accession>K1JCR2</accession>
<comment type="caution">
    <text evidence="6">The sequence shown here is derived from an EMBL/GenBank/DDBJ whole genome shotgun (WGS) entry which is preliminary data.</text>
</comment>
<dbReference type="Proteomes" id="UP000006087">
    <property type="component" value="Unassembled WGS sequence"/>
</dbReference>
<evidence type="ECO:0000313" key="6">
    <source>
        <dbReference type="EMBL" id="EKB17314.1"/>
    </source>
</evidence>
<dbReference type="GO" id="GO:0012505">
    <property type="term" value="C:endomembrane system"/>
    <property type="evidence" value="ECO:0007669"/>
    <property type="project" value="UniProtKB-SubCell"/>
</dbReference>
<evidence type="ECO:0000256" key="3">
    <source>
        <dbReference type="ARBA" id="ARBA00022989"/>
    </source>
</evidence>
<dbReference type="PATRIC" id="fig|1073383.3.peg.3540"/>
<dbReference type="GO" id="GO:0016740">
    <property type="term" value="F:transferase activity"/>
    <property type="evidence" value="ECO:0007669"/>
    <property type="project" value="UniProtKB-ARBA"/>
</dbReference>
<feature type="transmembrane region" description="Helical" evidence="5">
    <location>
        <begin position="102"/>
        <end position="129"/>
    </location>
</feature>
<proteinExistence type="predicted"/>
<dbReference type="EMBL" id="AGWU01000024">
    <property type="protein sequence ID" value="EKB17314.1"/>
    <property type="molecule type" value="Genomic_DNA"/>
</dbReference>
<comment type="subcellular location">
    <subcellularLocation>
        <location evidence="1">Endomembrane system</location>
        <topology evidence="1">Multi-pass membrane protein</topology>
    </subcellularLocation>
</comment>
<dbReference type="Pfam" id="PF04191">
    <property type="entry name" value="PEMT"/>
    <property type="match status" value="1"/>
</dbReference>
<name>K1JCR2_AERVE</name>
<gene>
    <name evidence="6" type="ORF">HMPREF1168_03541</name>
</gene>
<evidence type="ECO:0000256" key="1">
    <source>
        <dbReference type="ARBA" id="ARBA00004127"/>
    </source>
</evidence>
<sequence>MGSADTRQGKKMVNLELRLPPPLIFLFCVGLMWWLRSESQPGTWVMALTAALIVVGAIMGFGALQRFRHHQTTVSPTRPQHTSHLVTCGVYRFSRNPMYLGLLCWLAAWGCYLGGSWVWVGPIVLVAWLTRFQIMPEERLLRARFGDEYVAYCQRVRRWC</sequence>
<evidence type="ECO:0000256" key="2">
    <source>
        <dbReference type="ARBA" id="ARBA00022692"/>
    </source>
</evidence>
<protein>
    <recommendedName>
        <fullName evidence="8">Steroid 5-alpha reductase C-terminal domain-containing protein</fullName>
    </recommendedName>
</protein>
<dbReference type="PANTHER" id="PTHR12714">
    <property type="entry name" value="PROTEIN-S ISOPRENYLCYSTEINE O-METHYLTRANSFERASE"/>
    <property type="match status" value="1"/>
</dbReference>
<keyword evidence="3 5" id="KW-1133">Transmembrane helix</keyword>
<evidence type="ECO:0008006" key="8">
    <source>
        <dbReference type="Google" id="ProtNLM"/>
    </source>
</evidence>
<keyword evidence="4 5" id="KW-0472">Membrane</keyword>